<evidence type="ECO:0000313" key="1">
    <source>
        <dbReference type="EMBL" id="DAZ93370.1"/>
    </source>
</evidence>
<proteinExistence type="predicted"/>
<dbReference type="AlphaFoldDB" id="A0AAV2YHA7"/>
<evidence type="ECO:0000313" key="2">
    <source>
        <dbReference type="Proteomes" id="UP001146120"/>
    </source>
</evidence>
<protein>
    <submittedName>
        <fullName evidence="1">Uncharacterized protein</fullName>
    </submittedName>
</protein>
<organism evidence="1 2">
    <name type="scientific">Lagenidium giganteum</name>
    <dbReference type="NCBI Taxonomy" id="4803"/>
    <lineage>
        <taxon>Eukaryota</taxon>
        <taxon>Sar</taxon>
        <taxon>Stramenopiles</taxon>
        <taxon>Oomycota</taxon>
        <taxon>Peronosporomycetes</taxon>
        <taxon>Pythiales</taxon>
        <taxon>Pythiaceae</taxon>
    </lineage>
</organism>
<accession>A0AAV2YHA7</accession>
<keyword evidence="2" id="KW-1185">Reference proteome</keyword>
<name>A0AAV2YHA7_9STRA</name>
<dbReference type="Proteomes" id="UP001146120">
    <property type="component" value="Unassembled WGS sequence"/>
</dbReference>
<reference evidence="1" key="1">
    <citation type="submission" date="2022-11" db="EMBL/GenBank/DDBJ databases">
        <authorList>
            <person name="Morgan W.R."/>
            <person name="Tartar A."/>
        </authorList>
    </citation>
    <scope>NUCLEOTIDE SEQUENCE</scope>
    <source>
        <strain evidence="1">ARSEF 373</strain>
    </source>
</reference>
<dbReference type="EMBL" id="DAKRPA010000322">
    <property type="protein sequence ID" value="DAZ93370.1"/>
    <property type="molecule type" value="Genomic_DNA"/>
</dbReference>
<sequence>MASFSVCNAVRRLAQATATYSAPNIPGTPLRLPNSRQRR</sequence>
<comment type="caution">
    <text evidence="1">The sequence shown here is derived from an EMBL/GenBank/DDBJ whole genome shotgun (WGS) entry which is preliminary data.</text>
</comment>
<gene>
    <name evidence="1" type="ORF">N0F65_001555</name>
</gene>
<reference evidence="1" key="2">
    <citation type="journal article" date="2023" name="Microbiol Resour">
        <title>Decontamination and Annotation of the Draft Genome Sequence of the Oomycete Lagenidium giganteum ARSEF 373.</title>
        <authorList>
            <person name="Morgan W.R."/>
            <person name="Tartar A."/>
        </authorList>
    </citation>
    <scope>NUCLEOTIDE SEQUENCE</scope>
    <source>
        <strain evidence="1">ARSEF 373</strain>
    </source>
</reference>